<dbReference type="InterPro" id="IPR037126">
    <property type="entry name" value="PdaC/RsiV-like_sf"/>
</dbReference>
<organism evidence="2 3">
    <name type="scientific">Heyndrickxia oleronia</name>
    <dbReference type="NCBI Taxonomy" id="38875"/>
    <lineage>
        <taxon>Bacteria</taxon>
        <taxon>Bacillati</taxon>
        <taxon>Bacillota</taxon>
        <taxon>Bacilli</taxon>
        <taxon>Bacillales</taxon>
        <taxon>Bacillaceae</taxon>
        <taxon>Heyndrickxia</taxon>
    </lineage>
</organism>
<evidence type="ECO:0000259" key="1">
    <source>
        <dbReference type="Pfam" id="PF11738"/>
    </source>
</evidence>
<reference evidence="2 3" key="1">
    <citation type="submission" date="2017-01" db="EMBL/GenBank/DDBJ databases">
        <title>Draft genome sequence of Bacillus oleronius.</title>
        <authorList>
            <person name="Allam M."/>
        </authorList>
    </citation>
    <scope>NUCLEOTIDE SEQUENCE [LARGE SCALE GENOMIC DNA]</scope>
    <source>
        <strain evidence="2 3">DSM 9356</strain>
    </source>
</reference>
<proteinExistence type="predicted"/>
<evidence type="ECO:0000313" key="3">
    <source>
        <dbReference type="Proteomes" id="UP000189761"/>
    </source>
</evidence>
<dbReference type="AlphaFoldDB" id="A0A8E2I8J2"/>
<gene>
    <name evidence="2" type="ORF">BWZ43_08850</name>
</gene>
<sequence>AINKNSANQVFYINKDHKLVITCYEYEVAPGYMGTVEFIIPTKVISNELVGHDYIK</sequence>
<accession>A0A8E2I8J2</accession>
<dbReference type="EMBL" id="MTLA01000085">
    <property type="protein sequence ID" value="OOP68741.1"/>
    <property type="molecule type" value="Genomic_DNA"/>
</dbReference>
<dbReference type="Proteomes" id="UP000189761">
    <property type="component" value="Unassembled WGS sequence"/>
</dbReference>
<protein>
    <submittedName>
        <fullName evidence="2">Anti-sigma factor</fullName>
    </submittedName>
</protein>
<name>A0A8E2I8J2_9BACI</name>
<evidence type="ECO:0000313" key="2">
    <source>
        <dbReference type="EMBL" id="OOP68741.1"/>
    </source>
</evidence>
<dbReference type="Gene3D" id="3.90.640.20">
    <property type="entry name" value="Heat-shock cognate protein, ATPase"/>
    <property type="match status" value="1"/>
</dbReference>
<feature type="domain" description="DUF3298" evidence="1">
    <location>
        <begin position="3"/>
        <end position="42"/>
    </location>
</feature>
<keyword evidence="3" id="KW-1185">Reference proteome</keyword>
<comment type="caution">
    <text evidence="2">The sequence shown here is derived from an EMBL/GenBank/DDBJ whole genome shotgun (WGS) entry which is preliminary data.</text>
</comment>
<dbReference type="Pfam" id="PF11738">
    <property type="entry name" value="DUF3298"/>
    <property type="match status" value="1"/>
</dbReference>
<feature type="non-terminal residue" evidence="2">
    <location>
        <position position="1"/>
    </location>
</feature>
<dbReference type="RefSeq" id="WP_139358120.1">
    <property type="nucleotide sequence ID" value="NZ_MTLA01000085.1"/>
</dbReference>
<dbReference type="InterPro" id="IPR021729">
    <property type="entry name" value="DUF3298"/>
</dbReference>